<feature type="compositionally biased region" description="Low complexity" evidence="4">
    <location>
        <begin position="234"/>
        <end position="244"/>
    </location>
</feature>
<dbReference type="GO" id="GO:0006357">
    <property type="term" value="P:regulation of transcription by RNA polymerase II"/>
    <property type="evidence" value="ECO:0007669"/>
    <property type="project" value="TreeGrafter"/>
</dbReference>
<evidence type="ECO:0000256" key="3">
    <source>
        <dbReference type="ARBA" id="ARBA00023242"/>
    </source>
</evidence>
<feature type="region of interest" description="Disordered" evidence="4">
    <location>
        <begin position="234"/>
        <end position="443"/>
    </location>
</feature>
<gene>
    <name evidence="6" type="ORF">OE88DRAFT_1651014</name>
</gene>
<feature type="compositionally biased region" description="Basic and acidic residues" evidence="4">
    <location>
        <begin position="393"/>
        <end position="402"/>
    </location>
</feature>
<evidence type="ECO:0000313" key="6">
    <source>
        <dbReference type="EMBL" id="TFK57342.1"/>
    </source>
</evidence>
<dbReference type="GO" id="GO:0005634">
    <property type="term" value="C:nucleus"/>
    <property type="evidence" value="ECO:0007669"/>
    <property type="project" value="TreeGrafter"/>
</dbReference>
<dbReference type="Gene3D" id="1.10.150.60">
    <property type="entry name" value="ARID DNA-binding domain"/>
    <property type="match status" value="1"/>
</dbReference>
<reference evidence="6 7" key="1">
    <citation type="journal article" date="2019" name="Nat. Ecol. Evol.">
        <title>Megaphylogeny resolves global patterns of mushroom evolution.</title>
        <authorList>
            <person name="Varga T."/>
            <person name="Krizsan K."/>
            <person name="Foldi C."/>
            <person name="Dima B."/>
            <person name="Sanchez-Garcia M."/>
            <person name="Sanchez-Ramirez S."/>
            <person name="Szollosi G.J."/>
            <person name="Szarkandi J.G."/>
            <person name="Papp V."/>
            <person name="Albert L."/>
            <person name="Andreopoulos W."/>
            <person name="Angelini C."/>
            <person name="Antonin V."/>
            <person name="Barry K.W."/>
            <person name="Bougher N.L."/>
            <person name="Buchanan P."/>
            <person name="Buyck B."/>
            <person name="Bense V."/>
            <person name="Catcheside P."/>
            <person name="Chovatia M."/>
            <person name="Cooper J."/>
            <person name="Damon W."/>
            <person name="Desjardin D."/>
            <person name="Finy P."/>
            <person name="Geml J."/>
            <person name="Haridas S."/>
            <person name="Hughes K."/>
            <person name="Justo A."/>
            <person name="Karasinski D."/>
            <person name="Kautmanova I."/>
            <person name="Kiss B."/>
            <person name="Kocsube S."/>
            <person name="Kotiranta H."/>
            <person name="LaButti K.M."/>
            <person name="Lechner B.E."/>
            <person name="Liimatainen K."/>
            <person name="Lipzen A."/>
            <person name="Lukacs Z."/>
            <person name="Mihaltcheva S."/>
            <person name="Morgado L.N."/>
            <person name="Niskanen T."/>
            <person name="Noordeloos M.E."/>
            <person name="Ohm R.A."/>
            <person name="Ortiz-Santana B."/>
            <person name="Ovrebo C."/>
            <person name="Racz N."/>
            <person name="Riley R."/>
            <person name="Savchenko A."/>
            <person name="Shiryaev A."/>
            <person name="Soop K."/>
            <person name="Spirin V."/>
            <person name="Szebenyi C."/>
            <person name="Tomsovsky M."/>
            <person name="Tulloss R.E."/>
            <person name="Uehling J."/>
            <person name="Grigoriev I.V."/>
            <person name="Vagvolgyi C."/>
            <person name="Papp T."/>
            <person name="Martin F.M."/>
            <person name="Miettinen O."/>
            <person name="Hibbett D.S."/>
            <person name="Nagy L.G."/>
        </authorList>
    </citation>
    <scope>NUCLEOTIDE SEQUENCE [LARGE SCALE GENOMIC DNA]</scope>
    <source>
        <strain evidence="6 7">OMC1185</strain>
    </source>
</reference>
<keyword evidence="1" id="KW-0805">Transcription regulation</keyword>
<name>A0A5C3NIX2_9AGAM</name>
<feature type="region of interest" description="Disordered" evidence="4">
    <location>
        <begin position="53"/>
        <end position="85"/>
    </location>
</feature>
<dbReference type="GO" id="GO:0000976">
    <property type="term" value="F:transcription cis-regulatory region binding"/>
    <property type="evidence" value="ECO:0007669"/>
    <property type="project" value="TreeGrafter"/>
</dbReference>
<feature type="domain" description="ARID" evidence="5">
    <location>
        <begin position="93"/>
        <end position="219"/>
    </location>
</feature>
<evidence type="ECO:0000256" key="4">
    <source>
        <dbReference type="SAM" id="MobiDB-lite"/>
    </source>
</evidence>
<organism evidence="6 7">
    <name type="scientific">Heliocybe sulcata</name>
    <dbReference type="NCBI Taxonomy" id="5364"/>
    <lineage>
        <taxon>Eukaryota</taxon>
        <taxon>Fungi</taxon>
        <taxon>Dikarya</taxon>
        <taxon>Basidiomycota</taxon>
        <taxon>Agaricomycotina</taxon>
        <taxon>Agaricomycetes</taxon>
        <taxon>Gloeophyllales</taxon>
        <taxon>Gloeophyllaceae</taxon>
        <taxon>Heliocybe</taxon>
    </lineage>
</organism>
<feature type="compositionally biased region" description="Polar residues" evidence="4">
    <location>
        <begin position="251"/>
        <end position="265"/>
    </location>
</feature>
<dbReference type="InterPro" id="IPR051232">
    <property type="entry name" value="ARID/SWI1_ChromRemod"/>
</dbReference>
<dbReference type="STRING" id="5364.A0A5C3NIX2"/>
<dbReference type="Pfam" id="PF01388">
    <property type="entry name" value="ARID"/>
    <property type="match status" value="1"/>
</dbReference>
<dbReference type="SMART" id="SM01014">
    <property type="entry name" value="ARID"/>
    <property type="match status" value="1"/>
</dbReference>
<dbReference type="PANTHER" id="PTHR13964">
    <property type="entry name" value="RBP-RELATED"/>
    <property type="match status" value="1"/>
</dbReference>
<dbReference type="InterPro" id="IPR001606">
    <property type="entry name" value="ARID_dom"/>
</dbReference>
<proteinExistence type="predicted"/>
<evidence type="ECO:0000256" key="2">
    <source>
        <dbReference type="ARBA" id="ARBA00023163"/>
    </source>
</evidence>
<evidence type="ECO:0000313" key="7">
    <source>
        <dbReference type="Proteomes" id="UP000305948"/>
    </source>
</evidence>
<keyword evidence="7" id="KW-1185">Reference proteome</keyword>
<keyword evidence="2" id="KW-0804">Transcription</keyword>
<accession>A0A5C3NIX2</accession>
<dbReference type="EMBL" id="ML213503">
    <property type="protein sequence ID" value="TFK57342.1"/>
    <property type="molecule type" value="Genomic_DNA"/>
</dbReference>
<evidence type="ECO:0000256" key="1">
    <source>
        <dbReference type="ARBA" id="ARBA00023015"/>
    </source>
</evidence>
<dbReference type="SUPFAM" id="SSF46774">
    <property type="entry name" value="ARID-like"/>
    <property type="match status" value="1"/>
</dbReference>
<dbReference type="PROSITE" id="PS51011">
    <property type="entry name" value="ARID"/>
    <property type="match status" value="1"/>
</dbReference>
<dbReference type="PANTHER" id="PTHR13964:SF27">
    <property type="entry name" value="HAT-TRICK, ISOFORM D"/>
    <property type="match status" value="1"/>
</dbReference>
<feature type="region of interest" description="Disordered" evidence="4">
    <location>
        <begin position="581"/>
        <end position="600"/>
    </location>
</feature>
<dbReference type="Proteomes" id="UP000305948">
    <property type="component" value="Unassembled WGS sequence"/>
</dbReference>
<feature type="compositionally biased region" description="Low complexity" evidence="4">
    <location>
        <begin position="278"/>
        <end position="305"/>
    </location>
</feature>
<dbReference type="AlphaFoldDB" id="A0A5C3NIX2"/>
<keyword evidence="3" id="KW-0539">Nucleus</keyword>
<dbReference type="OrthoDB" id="1938591at2759"/>
<evidence type="ECO:0000259" key="5">
    <source>
        <dbReference type="PROSITE" id="PS51011"/>
    </source>
</evidence>
<dbReference type="InterPro" id="IPR036431">
    <property type="entry name" value="ARID_dom_sf"/>
</dbReference>
<protein>
    <recommendedName>
        <fullName evidence="5">ARID domain-containing protein</fullName>
    </recommendedName>
</protein>
<sequence>MQQEGGQLYNLDPSAAAKQMAALNAANLAKMTNRSAPGGTSVPFLGTSSLGPLSGHGTLPSQELPYNIHPAQPHTPATDMNHSQPNPALVLQQTKRRNFLNSLAQVHQARNAPLPPNLTGVPSATYDPTSSPWKALDISQTDAGVIRVAGKEVDLFRLWTLVNGAGGAQKLSEQNGWPTAVSYLGLPDQVPSPTGPQHVAPILSQYYNALFSAFDDVYKRNVQAQQQRGFMTAQAQAQAHAQNQGRAPPSGMNSQPGPVRMSQQGMGMPSQPGMSAHMNAMPSGSGMNMGMNMMGMMGQQPTGPAGSPPYPSASAYLGGQGMPHTPRQPSQPPQSVTPMQPPDPRPSLSAMPSSESLAPPGGFPQAPSTFPAVDVNFPSSDFDSDAETRKRKMQAEEMDGKRARQKTGGPEAPDSHPAPVASTSSGNPANMPRPRQQPSRRKIEYVPYRRELDTHGGRDLKLIEDQLALRTARGHGIREIHDWGNVDIEALTLSIRSRLTMELSYALTTLSILSIMRGQSASAGFPIAQCPDLVEETLDLLEEMAFEGQPDEEDESVPGEEVRIVTHRELVKRAQADGAQPFAALNPEQGAKDDAKGPRQRPGDIILTIVNIYRNMSHAADNITFLAGHKRMFGLLLRVCGLAKGEKRLRAASKALTLSDLVTVRRDVVNILLGTGSVTDITDPPPAETTKEELLNARRVYELVASFVVDPTEAVTPMAWVRQAGLPVRGSPKPSSTVDLALDVMTRIFVRDRNRGVLATAVPPHWFWCLVEALVHRLPVTNEDFQLFNRDSEFWLSYAEKTLLALYCVAFMASPEMKLRAKTDRRLGLTGVLSRLVKVFMTWQDQNRVWFMVSARRAIETLKILDDGEDPFETDSTTATPVLAFGMGFAEGSEASAETGTGLLAGHRQEFLWDVMGQKEVLGDEVMFPELDSLTRVATD</sequence>